<dbReference type="CDD" id="cd12152">
    <property type="entry name" value="F1-ATPase_delta"/>
    <property type="match status" value="1"/>
</dbReference>
<organism evidence="18 19">
    <name type="scientific">Lachancea nothofagi CBS 11611</name>
    <dbReference type="NCBI Taxonomy" id="1266666"/>
    <lineage>
        <taxon>Eukaryota</taxon>
        <taxon>Fungi</taxon>
        <taxon>Dikarya</taxon>
        <taxon>Ascomycota</taxon>
        <taxon>Saccharomycotina</taxon>
        <taxon>Saccharomycetes</taxon>
        <taxon>Saccharomycetales</taxon>
        <taxon>Saccharomycetaceae</taxon>
        <taxon>Lachancea</taxon>
    </lineage>
</organism>
<evidence type="ECO:0000256" key="10">
    <source>
        <dbReference type="ARBA" id="ARBA00023128"/>
    </source>
</evidence>
<evidence type="ECO:0000256" key="13">
    <source>
        <dbReference type="ARBA" id="ARBA00023310"/>
    </source>
</evidence>
<evidence type="ECO:0000256" key="3">
    <source>
        <dbReference type="ARBA" id="ARBA00011648"/>
    </source>
</evidence>
<evidence type="ECO:0000259" key="16">
    <source>
        <dbReference type="Pfam" id="PF02823"/>
    </source>
</evidence>
<dbReference type="GO" id="GO:0046933">
    <property type="term" value="F:proton-transporting ATP synthase activity, rotational mechanism"/>
    <property type="evidence" value="ECO:0007669"/>
    <property type="project" value="InterPro"/>
</dbReference>
<keyword evidence="11" id="KW-0472">Membrane</keyword>
<protein>
    <recommendedName>
        <fullName evidence="4">ATP synthase subunit delta, mitochondrial</fullName>
    </recommendedName>
    <alternativeName>
        <fullName evidence="14">F-ATPase delta subunit</fullName>
    </alternativeName>
</protein>
<evidence type="ECO:0000256" key="2">
    <source>
        <dbReference type="ARBA" id="ARBA00005712"/>
    </source>
</evidence>
<dbReference type="InterPro" id="IPR001469">
    <property type="entry name" value="ATP_synth_F1_dsu/esu"/>
</dbReference>
<keyword evidence="9" id="KW-0406">Ion transport</keyword>
<dbReference type="Pfam" id="PF02823">
    <property type="entry name" value="ATP-synt_DE_N"/>
    <property type="match status" value="1"/>
</dbReference>
<dbReference type="FunFam" id="2.60.15.10:FF:000003">
    <property type="entry name" value="ATP synthase subunit delta, mitochondrial"/>
    <property type="match status" value="1"/>
</dbReference>
<keyword evidence="10" id="KW-0496">Mitochondrion</keyword>
<evidence type="ECO:0000256" key="6">
    <source>
        <dbReference type="ARBA" id="ARBA00022781"/>
    </source>
</evidence>
<dbReference type="HAMAP" id="MF_00530">
    <property type="entry name" value="ATP_synth_epsil_bac"/>
    <property type="match status" value="1"/>
</dbReference>
<dbReference type="EMBL" id="LT598446">
    <property type="protein sequence ID" value="SCU85123.1"/>
    <property type="molecule type" value="Genomic_DNA"/>
</dbReference>
<gene>
    <name evidence="18" type="ORF">LANO_0C03400G</name>
</gene>
<accession>A0A1G4J5Z8</accession>
<feature type="domain" description="F1F0-ATP synthase subunit delta C-terminal" evidence="17">
    <location>
        <begin position="116"/>
        <end position="154"/>
    </location>
</feature>
<dbReference type="GO" id="GO:0045259">
    <property type="term" value="C:proton-transporting ATP synthase complex"/>
    <property type="evidence" value="ECO:0007669"/>
    <property type="project" value="UniProtKB-KW"/>
</dbReference>
<dbReference type="PANTHER" id="PTHR13822:SF7">
    <property type="entry name" value="ATP SYNTHASE SUBUNIT DELTA, MITOCHONDRIAL"/>
    <property type="match status" value="1"/>
</dbReference>
<evidence type="ECO:0000256" key="9">
    <source>
        <dbReference type="ARBA" id="ARBA00023065"/>
    </source>
</evidence>
<evidence type="ECO:0000256" key="12">
    <source>
        <dbReference type="ARBA" id="ARBA00023196"/>
    </source>
</evidence>
<keyword evidence="7" id="KW-0999">Mitochondrion inner membrane</keyword>
<keyword evidence="13" id="KW-0066">ATP synthesis</keyword>
<evidence type="ECO:0000256" key="7">
    <source>
        <dbReference type="ARBA" id="ARBA00022792"/>
    </source>
</evidence>
<evidence type="ECO:0000256" key="14">
    <source>
        <dbReference type="ARBA" id="ARBA00031669"/>
    </source>
</evidence>
<feature type="domain" description="ATP synthase F1 complex delta/epsilon subunit N-terminal" evidence="16">
    <location>
        <begin position="30"/>
        <end position="101"/>
    </location>
</feature>
<keyword evidence="6" id="KW-0375">Hydrogen ion transport</keyword>
<dbReference type="Proteomes" id="UP000189911">
    <property type="component" value="Chromosome C"/>
</dbReference>
<comment type="subcellular location">
    <subcellularLocation>
        <location evidence="1">Mitochondrion inner membrane</location>
    </subcellularLocation>
</comment>
<evidence type="ECO:0000313" key="19">
    <source>
        <dbReference type="Proteomes" id="UP000189911"/>
    </source>
</evidence>
<name>A0A1G4J5Z8_9SACH</name>
<keyword evidence="8" id="KW-0809">Transit peptide</keyword>
<dbReference type="Gene3D" id="6.10.140.880">
    <property type="match status" value="1"/>
</dbReference>
<evidence type="ECO:0000256" key="1">
    <source>
        <dbReference type="ARBA" id="ARBA00004273"/>
    </source>
</evidence>
<keyword evidence="12" id="KW-0139">CF(1)</keyword>
<evidence type="ECO:0000256" key="15">
    <source>
        <dbReference type="ARBA" id="ARBA00045605"/>
    </source>
</evidence>
<dbReference type="Gene3D" id="2.60.15.10">
    <property type="entry name" value="F0F1 ATP synthase delta/epsilon subunit, N-terminal"/>
    <property type="match status" value="1"/>
</dbReference>
<evidence type="ECO:0000256" key="11">
    <source>
        <dbReference type="ARBA" id="ARBA00023136"/>
    </source>
</evidence>
<dbReference type="Pfam" id="PF21334">
    <property type="entry name" value="ATPD_C_fung"/>
    <property type="match status" value="1"/>
</dbReference>
<comment type="function">
    <text evidence="15">Mitochondrial membrane ATP synthase (F(1)F(0) ATP synthase or Complex V) produces ATP from ADP in the presence of a proton gradient across the membrane which is generated by electron transport complexes of the respiratory chain. F-type ATPases consist of two structural domains, F(1) - containing the extramembraneous catalytic core, and F(0) - containing the membrane proton channel, linked together by a central stalk and a peripheral stalk. During catalysis, ATP turnover in the catalytic domain of F(1) is coupled via a rotary mechanism of the central stalk subunits to proton translocation. Part of the complex F(1) domain and of the central stalk which is part of the complex rotary element. Rotation of the central stalk against the surrounding alpha(3)beta(3) subunits leads to hydrolysis of ATP in three separate catalytic sites on the beta subunits.</text>
</comment>
<dbReference type="GO" id="GO:0005743">
    <property type="term" value="C:mitochondrial inner membrane"/>
    <property type="evidence" value="ECO:0007669"/>
    <property type="project" value="UniProtKB-SubCell"/>
</dbReference>
<evidence type="ECO:0000259" key="17">
    <source>
        <dbReference type="Pfam" id="PF21334"/>
    </source>
</evidence>
<evidence type="ECO:0000256" key="4">
    <source>
        <dbReference type="ARBA" id="ARBA00016960"/>
    </source>
</evidence>
<keyword evidence="5" id="KW-0813">Transport</keyword>
<dbReference type="AlphaFoldDB" id="A0A1G4J5Z8"/>
<dbReference type="InterPro" id="IPR048938">
    <property type="entry name" value="ATPD_C_fung"/>
</dbReference>
<reference evidence="19" key="1">
    <citation type="submission" date="2016-03" db="EMBL/GenBank/DDBJ databases">
        <authorList>
            <person name="Devillers Hugo."/>
        </authorList>
    </citation>
    <scope>NUCLEOTIDE SEQUENCE [LARGE SCALE GENOMIC DNA]</scope>
</reference>
<evidence type="ECO:0000313" key="18">
    <source>
        <dbReference type="EMBL" id="SCU85123.1"/>
    </source>
</evidence>
<dbReference type="PANTHER" id="PTHR13822">
    <property type="entry name" value="ATP SYNTHASE DELTA/EPSILON CHAIN"/>
    <property type="match status" value="1"/>
</dbReference>
<proteinExistence type="inferred from homology"/>
<dbReference type="SUPFAM" id="SSF51344">
    <property type="entry name" value="Epsilon subunit of F1F0-ATP synthase N-terminal domain"/>
    <property type="match status" value="1"/>
</dbReference>
<evidence type="ECO:0000256" key="8">
    <source>
        <dbReference type="ARBA" id="ARBA00022946"/>
    </source>
</evidence>
<dbReference type="InterPro" id="IPR020546">
    <property type="entry name" value="ATP_synth_F1_dsu/esu_N"/>
</dbReference>
<dbReference type="InterPro" id="IPR036771">
    <property type="entry name" value="ATPsynth_dsu/esu_N"/>
</dbReference>
<sequence>MFRLSSGKALARSANLVARRTYAEATGDFLKLQFTLPHETLFAGSQVTQVNLPAQSGQVGILANHVPTVEQLSPGVVEVFEGGSSKKYFVSGGFATVQPDSTLSVNSVEAFPLESFSLENVRSLVSEANKNTSSSDEKVAAEAAIQLEVLEILQGALK</sequence>
<comment type="subunit">
    <text evidence="3">F-type ATPases have 2 components, CF(1) - the catalytic core - and CF(0) - the membrane proton channel. CF(1) has five subunits: alpha(3), beta(3), gamma(1), delta(1), epsilon(1). CF(0) has three main subunits: a, b and c.</text>
</comment>
<dbReference type="OrthoDB" id="270171at2759"/>
<comment type="similarity">
    <text evidence="2">Belongs to the ATPase epsilon chain family.</text>
</comment>
<evidence type="ECO:0000256" key="5">
    <source>
        <dbReference type="ARBA" id="ARBA00022448"/>
    </source>
</evidence>
<keyword evidence="19" id="KW-1185">Reference proteome</keyword>